<keyword evidence="10" id="KW-1185">Reference proteome</keyword>
<keyword evidence="5" id="KW-0325">Glycoprotein</keyword>
<evidence type="ECO:0000256" key="4">
    <source>
        <dbReference type="ARBA" id="ARBA00023157"/>
    </source>
</evidence>
<dbReference type="InterPro" id="IPR052282">
    <property type="entry name" value="Starch-active_LPMO"/>
</dbReference>
<dbReference type="EMBL" id="JAULSW010000003">
    <property type="protein sequence ID" value="KAK3387920.1"/>
    <property type="molecule type" value="Genomic_DNA"/>
</dbReference>
<feature type="domain" description="Chitin-binding type-4" evidence="8">
    <location>
        <begin position="18"/>
        <end position="186"/>
    </location>
</feature>
<keyword evidence="4" id="KW-1015">Disulfide bond</keyword>
<reference evidence="9" key="1">
    <citation type="journal article" date="2023" name="Mol. Phylogenet. Evol.">
        <title>Genome-scale phylogeny and comparative genomics of the fungal order Sordariales.</title>
        <authorList>
            <person name="Hensen N."/>
            <person name="Bonometti L."/>
            <person name="Westerberg I."/>
            <person name="Brannstrom I.O."/>
            <person name="Guillou S."/>
            <person name="Cros-Aarteil S."/>
            <person name="Calhoun S."/>
            <person name="Haridas S."/>
            <person name="Kuo A."/>
            <person name="Mondo S."/>
            <person name="Pangilinan J."/>
            <person name="Riley R."/>
            <person name="LaButti K."/>
            <person name="Andreopoulos B."/>
            <person name="Lipzen A."/>
            <person name="Chen C."/>
            <person name="Yan M."/>
            <person name="Daum C."/>
            <person name="Ng V."/>
            <person name="Clum A."/>
            <person name="Steindorff A."/>
            <person name="Ohm R.A."/>
            <person name="Martin F."/>
            <person name="Silar P."/>
            <person name="Natvig D.O."/>
            <person name="Lalanne C."/>
            <person name="Gautier V."/>
            <person name="Ament-Velasquez S.L."/>
            <person name="Kruys A."/>
            <person name="Hutchinson M.I."/>
            <person name="Powell A.J."/>
            <person name="Barry K."/>
            <person name="Miller A.N."/>
            <person name="Grigoriev I.V."/>
            <person name="Debuchy R."/>
            <person name="Gladieux P."/>
            <person name="Hiltunen Thoren M."/>
            <person name="Johannesson H."/>
        </authorList>
    </citation>
    <scope>NUCLEOTIDE SEQUENCE</scope>
    <source>
        <strain evidence="9">CBS 232.78</strain>
    </source>
</reference>
<sequence>MQFSLATLLSLAGLAASHGLVQKPATRQPGDATAAACGKTLVKFYKADNTSYPEALARENPKGLTDGYDPKKCNQYLCKGFQFADNKAGVQSYKAGDVVNLEVYIRIPHKGYANVSVVDTASNTIVGTPLISWADNYASSNKPPADQTKFSIKVPELGGKCTEAGACVIQWYWFGQGQTYESCIDFTTPAPAAEHNHGRRAGIRGQTRY</sequence>
<evidence type="ECO:0000256" key="3">
    <source>
        <dbReference type="ARBA" id="ARBA00023008"/>
    </source>
</evidence>
<reference evidence="9" key="2">
    <citation type="submission" date="2023-06" db="EMBL/GenBank/DDBJ databases">
        <authorList>
            <consortium name="Lawrence Berkeley National Laboratory"/>
            <person name="Haridas S."/>
            <person name="Hensen N."/>
            <person name="Bonometti L."/>
            <person name="Westerberg I."/>
            <person name="Brannstrom I.O."/>
            <person name="Guillou S."/>
            <person name="Cros-Aarteil S."/>
            <person name="Calhoun S."/>
            <person name="Kuo A."/>
            <person name="Mondo S."/>
            <person name="Pangilinan J."/>
            <person name="Riley R."/>
            <person name="LaButti K."/>
            <person name="Andreopoulos B."/>
            <person name="Lipzen A."/>
            <person name="Chen C."/>
            <person name="Yanf M."/>
            <person name="Daum C."/>
            <person name="Ng V."/>
            <person name="Clum A."/>
            <person name="Steindorff A."/>
            <person name="Ohm R."/>
            <person name="Martin F."/>
            <person name="Silar P."/>
            <person name="Natvig D."/>
            <person name="Lalanne C."/>
            <person name="Gautier V."/>
            <person name="Ament-velasquez S.L."/>
            <person name="Kruys A."/>
            <person name="Hutchinson M.I."/>
            <person name="Powell A.J."/>
            <person name="Barry K."/>
            <person name="Miller A.N."/>
            <person name="Grigoriev I.V."/>
            <person name="Debuchy R."/>
            <person name="Gladieux P."/>
            <person name="Thoren M.H."/>
            <person name="Johannesson H."/>
        </authorList>
    </citation>
    <scope>NUCLEOTIDE SEQUENCE</scope>
    <source>
        <strain evidence="9">CBS 232.78</strain>
    </source>
</reference>
<evidence type="ECO:0000313" key="9">
    <source>
        <dbReference type="EMBL" id="KAK3387920.1"/>
    </source>
</evidence>
<feature type="signal peptide" evidence="7">
    <location>
        <begin position="1"/>
        <end position="17"/>
    </location>
</feature>
<evidence type="ECO:0000259" key="8">
    <source>
        <dbReference type="Pfam" id="PF03067"/>
    </source>
</evidence>
<dbReference type="GO" id="GO:0046872">
    <property type="term" value="F:metal ion binding"/>
    <property type="evidence" value="ECO:0007669"/>
    <property type="project" value="UniProtKB-KW"/>
</dbReference>
<comment type="similarity">
    <text evidence="6">Belongs to the polysaccharide monooxygenase AA13 family.</text>
</comment>
<proteinExistence type="inferred from homology"/>
<dbReference type="Proteomes" id="UP001285441">
    <property type="component" value="Unassembled WGS sequence"/>
</dbReference>
<evidence type="ECO:0000256" key="6">
    <source>
        <dbReference type="ARBA" id="ARBA00034311"/>
    </source>
</evidence>
<keyword evidence="7" id="KW-0732">Signal</keyword>
<name>A0AAE0NUL7_9PEZI</name>
<evidence type="ECO:0000256" key="2">
    <source>
        <dbReference type="ARBA" id="ARBA00022723"/>
    </source>
</evidence>
<evidence type="ECO:0000313" key="10">
    <source>
        <dbReference type="Proteomes" id="UP001285441"/>
    </source>
</evidence>
<comment type="caution">
    <text evidence="9">The sequence shown here is derived from an EMBL/GenBank/DDBJ whole genome shotgun (WGS) entry which is preliminary data.</text>
</comment>
<gene>
    <name evidence="9" type="ORF">B0H63DRAFT_500918</name>
</gene>
<keyword evidence="2" id="KW-0479">Metal-binding</keyword>
<dbReference type="Pfam" id="PF03067">
    <property type="entry name" value="LPMO_10"/>
    <property type="match status" value="1"/>
</dbReference>
<dbReference type="InterPro" id="IPR004302">
    <property type="entry name" value="Cellulose/chitin-bd_N"/>
</dbReference>
<dbReference type="AlphaFoldDB" id="A0AAE0NUL7"/>
<feature type="chain" id="PRO_5042293635" description="Chitin-binding type-4 domain-containing protein" evidence="7">
    <location>
        <begin position="18"/>
        <end position="209"/>
    </location>
</feature>
<dbReference type="PANTHER" id="PTHR36575">
    <property type="entry name" value="BINDING PROTEIN, PUTATIVE (AFU_ORTHOLOGUE AFUA_1G14430)-RELATED"/>
    <property type="match status" value="1"/>
</dbReference>
<protein>
    <recommendedName>
        <fullName evidence="8">Chitin-binding type-4 domain-containing protein</fullName>
    </recommendedName>
</protein>
<accession>A0AAE0NUL7</accession>
<keyword evidence="3" id="KW-0186">Copper</keyword>
<evidence type="ECO:0000256" key="7">
    <source>
        <dbReference type="SAM" id="SignalP"/>
    </source>
</evidence>
<comment type="cofactor">
    <cofactor evidence="1">
        <name>Cu(2+)</name>
        <dbReference type="ChEBI" id="CHEBI:29036"/>
    </cofactor>
</comment>
<organism evidence="9 10">
    <name type="scientific">Podospora didyma</name>
    <dbReference type="NCBI Taxonomy" id="330526"/>
    <lineage>
        <taxon>Eukaryota</taxon>
        <taxon>Fungi</taxon>
        <taxon>Dikarya</taxon>
        <taxon>Ascomycota</taxon>
        <taxon>Pezizomycotina</taxon>
        <taxon>Sordariomycetes</taxon>
        <taxon>Sordariomycetidae</taxon>
        <taxon>Sordariales</taxon>
        <taxon>Podosporaceae</taxon>
        <taxon>Podospora</taxon>
    </lineage>
</organism>
<dbReference type="PANTHER" id="PTHR36575:SF2">
    <property type="entry name" value="CHITIN-BINDING TYPE-4 DOMAIN-CONTAINING PROTEIN-RELATED"/>
    <property type="match status" value="1"/>
</dbReference>
<evidence type="ECO:0000256" key="5">
    <source>
        <dbReference type="ARBA" id="ARBA00023180"/>
    </source>
</evidence>
<evidence type="ECO:0000256" key="1">
    <source>
        <dbReference type="ARBA" id="ARBA00001973"/>
    </source>
</evidence>
<dbReference type="Gene3D" id="2.70.50.70">
    <property type="match status" value="1"/>
</dbReference>